<dbReference type="SUPFAM" id="SSF53335">
    <property type="entry name" value="S-adenosyl-L-methionine-dependent methyltransferases"/>
    <property type="match status" value="1"/>
</dbReference>
<comment type="caution">
    <text evidence="3">The sequence shown here is derived from an EMBL/GenBank/DDBJ whole genome shotgun (WGS) entry which is preliminary data.</text>
</comment>
<name>A0A2D3WA10_9BACT</name>
<protein>
    <recommendedName>
        <fullName evidence="5">SAM-dependent methyltransferase</fullName>
    </recommendedName>
</protein>
<evidence type="ECO:0000256" key="1">
    <source>
        <dbReference type="ARBA" id="ARBA00022603"/>
    </source>
</evidence>
<gene>
    <name evidence="3" type="ORF">CFH80_09515</name>
</gene>
<reference evidence="3 4" key="1">
    <citation type="journal article" date="2017" name="Front. Microbiol.">
        <title>Comparative Genomic Analysis of the Class Epsilonproteobacteria and Proposed Reclassification to Epsilonbacteraeota (phyl. nov.).</title>
        <authorList>
            <person name="Waite D.W."/>
            <person name="Vanwonterghem I."/>
            <person name="Rinke C."/>
            <person name="Parks D.H."/>
            <person name="Zhang Y."/>
            <person name="Takai K."/>
            <person name="Sievert S.M."/>
            <person name="Simon J."/>
            <person name="Campbell B.J."/>
            <person name="Hanson T.E."/>
            <person name="Woyke T."/>
            <person name="Klotz M.G."/>
            <person name="Hugenholtz P."/>
        </authorList>
    </citation>
    <scope>NUCLEOTIDE SEQUENCE [LARGE SCALE GENOMIC DNA]</scope>
    <source>
        <strain evidence="3">UBA11420</strain>
    </source>
</reference>
<dbReference type="Proteomes" id="UP000231638">
    <property type="component" value="Unassembled WGS sequence"/>
</dbReference>
<dbReference type="InterPro" id="IPR038375">
    <property type="entry name" value="NDUFAF7_sf"/>
</dbReference>
<evidence type="ECO:0000256" key="2">
    <source>
        <dbReference type="ARBA" id="ARBA00022679"/>
    </source>
</evidence>
<dbReference type="GO" id="GO:0035243">
    <property type="term" value="F:protein-arginine omega-N symmetric methyltransferase activity"/>
    <property type="evidence" value="ECO:0007669"/>
    <property type="project" value="TreeGrafter"/>
</dbReference>
<dbReference type="InterPro" id="IPR003788">
    <property type="entry name" value="NDUFAF7"/>
</dbReference>
<dbReference type="Gene3D" id="3.40.50.12710">
    <property type="match status" value="1"/>
</dbReference>
<dbReference type="AlphaFoldDB" id="A0A2D3WA10"/>
<dbReference type="PANTHER" id="PTHR12049">
    <property type="entry name" value="PROTEIN ARGININE METHYLTRANSFERASE NDUFAF7, MITOCHONDRIAL"/>
    <property type="match status" value="1"/>
</dbReference>
<proteinExistence type="predicted"/>
<sequence>MKFSAYMYEWLYGDRGYYTQKRIIGKEGDFYTAVSTSMFFGGSIAKRLISTIQSGFLSPTCHVVEIGAHKGYLLADMIQFIYTLKPEWLKTLRFVIVEPFVQNELMQKAYFQEAFGDAVTLRHVKSLEEVNVEEAFFVANEIFDAFACEVIYDDTMLYIEENRAVFKPMDEPTSLKAKEYGVRKGELCLAYEAFAASMAHSADRLEFVTFDYGQKEAREDFSLRVYAKHHVYPLFALSDLVESSQREAHPFDTFFADADLTYDVCFAHVFQAFEKNGMRVEKFCSQMKALVDFGLIELLELFAQKTTKEAYDREKNRVKTLIDPAFMGERFKMACFRKGALKCS</sequence>
<dbReference type="Pfam" id="PF02636">
    <property type="entry name" value="Methyltransf_28"/>
    <property type="match status" value="1"/>
</dbReference>
<evidence type="ECO:0000313" key="3">
    <source>
        <dbReference type="EMBL" id="DAB35557.1"/>
    </source>
</evidence>
<dbReference type="GO" id="GO:0032259">
    <property type="term" value="P:methylation"/>
    <property type="evidence" value="ECO:0007669"/>
    <property type="project" value="UniProtKB-KW"/>
</dbReference>
<accession>A0A2D3WA10</accession>
<evidence type="ECO:0000313" key="4">
    <source>
        <dbReference type="Proteomes" id="UP000231638"/>
    </source>
</evidence>
<keyword evidence="2" id="KW-0808">Transferase</keyword>
<dbReference type="STRING" id="366522.GCA_001548055_01746"/>
<evidence type="ECO:0008006" key="5">
    <source>
        <dbReference type="Google" id="ProtNLM"/>
    </source>
</evidence>
<keyword evidence="1" id="KW-0489">Methyltransferase</keyword>
<organism evidence="3 4">
    <name type="scientific">Sulfurospirillum cavolei</name>
    <dbReference type="NCBI Taxonomy" id="366522"/>
    <lineage>
        <taxon>Bacteria</taxon>
        <taxon>Pseudomonadati</taxon>
        <taxon>Campylobacterota</taxon>
        <taxon>Epsilonproteobacteria</taxon>
        <taxon>Campylobacterales</taxon>
        <taxon>Sulfurospirillaceae</taxon>
        <taxon>Sulfurospirillum</taxon>
    </lineage>
</organism>
<dbReference type="EMBL" id="DLUG01000247">
    <property type="protein sequence ID" value="DAB35557.1"/>
    <property type="molecule type" value="Genomic_DNA"/>
</dbReference>
<dbReference type="InterPro" id="IPR029063">
    <property type="entry name" value="SAM-dependent_MTases_sf"/>
</dbReference>
<dbReference type="PANTHER" id="PTHR12049:SF7">
    <property type="entry name" value="PROTEIN ARGININE METHYLTRANSFERASE NDUFAF7, MITOCHONDRIAL"/>
    <property type="match status" value="1"/>
</dbReference>